<feature type="transmembrane region" description="Helical" evidence="1">
    <location>
        <begin position="196"/>
        <end position="216"/>
    </location>
</feature>
<gene>
    <name evidence="2" type="ORF">G5C33_00990</name>
</gene>
<keyword evidence="3" id="KW-1185">Reference proteome</keyword>
<dbReference type="PANTHER" id="PTHR20992">
    <property type="entry name" value="AT15442P-RELATED"/>
    <property type="match status" value="1"/>
</dbReference>
<feature type="transmembrane region" description="Helical" evidence="1">
    <location>
        <begin position="43"/>
        <end position="61"/>
    </location>
</feature>
<accession>A0A6G6Y119</accession>
<name>A0A6G6Y119_9SPHN</name>
<dbReference type="KEGG" id="spzr:G5C33_00990"/>
<reference evidence="2 3" key="1">
    <citation type="submission" date="2020-02" db="EMBL/GenBank/DDBJ databases">
        <authorList>
            <person name="Zheng R.K."/>
            <person name="Sun C.M."/>
        </authorList>
    </citation>
    <scope>NUCLEOTIDE SEQUENCE [LARGE SCALE GENOMIC DNA]</scope>
    <source>
        <strain evidence="3">zrk23</strain>
    </source>
</reference>
<keyword evidence="1" id="KW-0472">Membrane</keyword>
<protein>
    <submittedName>
        <fullName evidence="2">DUF389 domain-containing protein</fullName>
    </submittedName>
</protein>
<feature type="transmembrane region" description="Helical" evidence="1">
    <location>
        <begin position="163"/>
        <end position="184"/>
    </location>
</feature>
<dbReference type="RefSeq" id="WP_165325505.1">
    <property type="nucleotide sequence ID" value="NZ_CP049109.1"/>
</dbReference>
<dbReference type="EMBL" id="CP049109">
    <property type="protein sequence ID" value="QIG78507.1"/>
    <property type="molecule type" value="Genomic_DNA"/>
</dbReference>
<sequence length="515" mass="54359">MEAHAGTGLRHNPLLDWWRANIVASIEHVRVVEKVRGESLWSARYAFMILMSAGIAVLGLLQSSAPVVIGAMLLSPLMGPIMGLGFGLATFDWAEIRASTFALLVGSVIAVLFTAIIVLFSPLQNVTPEIAARTRPTLFDLGVALFSALAGAYAMVRGREGTIVGVAIATALMPPLAVMGFGLATMNWTVLGGSTLLFVTNLMTIAVAAAVVARFYGFGTHLSPQHTVLQTVVVVAILIAFAIPLGLTLGQIAWETNASRQIRDVITSQFENDARVDQVDVDFRTDPITATATILTPEFQSDAETDSEATLSRLLDRPVDVTLEQYRVSTSAQAEAQQLASAQASARALAADRLATRTAEQLALVAGVEQNAVLLDRDHQRAVVTAAPLPGATLAAYYALEQRVAAAATNDWTVVLIPPAAPLPQVTFGDASINEAGEATPAAPDAEGRQAIAIAAWGSRRLNVPLGVSGRADRVAQVIESLRQAGITALDRDGTPGRDGAVRLEWLAPSEAARP</sequence>
<evidence type="ECO:0000256" key="1">
    <source>
        <dbReference type="SAM" id="Phobius"/>
    </source>
</evidence>
<evidence type="ECO:0000313" key="3">
    <source>
        <dbReference type="Proteomes" id="UP000501568"/>
    </source>
</evidence>
<feature type="transmembrane region" description="Helical" evidence="1">
    <location>
        <begin position="138"/>
        <end position="156"/>
    </location>
</feature>
<keyword evidence="1" id="KW-0812">Transmembrane</keyword>
<feature type="transmembrane region" description="Helical" evidence="1">
    <location>
        <begin position="101"/>
        <end position="123"/>
    </location>
</feature>
<organism evidence="2 3">
    <name type="scientific">Stakelama tenebrarum</name>
    <dbReference type="NCBI Taxonomy" id="2711215"/>
    <lineage>
        <taxon>Bacteria</taxon>
        <taxon>Pseudomonadati</taxon>
        <taxon>Pseudomonadota</taxon>
        <taxon>Alphaproteobacteria</taxon>
        <taxon>Sphingomonadales</taxon>
        <taxon>Sphingomonadaceae</taxon>
        <taxon>Stakelama</taxon>
    </lineage>
</organism>
<dbReference type="InterPro" id="IPR005240">
    <property type="entry name" value="DUF389"/>
</dbReference>
<feature type="transmembrane region" description="Helical" evidence="1">
    <location>
        <begin position="67"/>
        <end position="89"/>
    </location>
</feature>
<dbReference type="Pfam" id="PF04087">
    <property type="entry name" value="DUF389"/>
    <property type="match status" value="1"/>
</dbReference>
<proteinExistence type="predicted"/>
<dbReference type="PANTHER" id="PTHR20992:SF9">
    <property type="entry name" value="AT15442P-RELATED"/>
    <property type="match status" value="1"/>
</dbReference>
<dbReference type="Proteomes" id="UP000501568">
    <property type="component" value="Chromosome"/>
</dbReference>
<dbReference type="AlphaFoldDB" id="A0A6G6Y119"/>
<evidence type="ECO:0000313" key="2">
    <source>
        <dbReference type="EMBL" id="QIG78507.1"/>
    </source>
</evidence>
<feature type="transmembrane region" description="Helical" evidence="1">
    <location>
        <begin position="228"/>
        <end position="254"/>
    </location>
</feature>
<keyword evidence="1" id="KW-1133">Transmembrane helix</keyword>